<proteinExistence type="predicted"/>
<evidence type="ECO:0000313" key="3">
    <source>
        <dbReference type="Proteomes" id="UP000712600"/>
    </source>
</evidence>
<dbReference type="AlphaFoldDB" id="A0A8S9Q173"/>
<protein>
    <submittedName>
        <fullName evidence="2">Uncharacterized protein</fullName>
    </submittedName>
</protein>
<dbReference type="Proteomes" id="UP000712600">
    <property type="component" value="Unassembled WGS sequence"/>
</dbReference>
<reference evidence="2" key="1">
    <citation type="submission" date="2019-12" db="EMBL/GenBank/DDBJ databases">
        <title>Genome sequencing and annotation of Brassica cretica.</title>
        <authorList>
            <person name="Studholme D.J."/>
            <person name="Sarris P."/>
        </authorList>
    </citation>
    <scope>NUCLEOTIDE SEQUENCE</scope>
    <source>
        <strain evidence="2">PFS-109/04</strain>
        <tissue evidence="2">Leaf</tissue>
    </source>
</reference>
<name>A0A8S9Q173_BRACR</name>
<dbReference type="EMBL" id="QGKX02001290">
    <property type="protein sequence ID" value="KAF3537545.1"/>
    <property type="molecule type" value="Genomic_DNA"/>
</dbReference>
<evidence type="ECO:0000313" key="2">
    <source>
        <dbReference type="EMBL" id="KAF3537545.1"/>
    </source>
</evidence>
<accession>A0A8S9Q173</accession>
<dbReference type="EMBL" id="QGKY02001925">
    <property type="protein sequence ID" value="KAF2547385.1"/>
    <property type="molecule type" value="Genomic_DNA"/>
</dbReference>
<organism evidence="2 3">
    <name type="scientific">Brassica cretica</name>
    <name type="common">Mustard</name>
    <dbReference type="NCBI Taxonomy" id="69181"/>
    <lineage>
        <taxon>Eukaryota</taxon>
        <taxon>Viridiplantae</taxon>
        <taxon>Streptophyta</taxon>
        <taxon>Embryophyta</taxon>
        <taxon>Tracheophyta</taxon>
        <taxon>Spermatophyta</taxon>
        <taxon>Magnoliopsida</taxon>
        <taxon>eudicotyledons</taxon>
        <taxon>Gunneridae</taxon>
        <taxon>Pentapetalae</taxon>
        <taxon>rosids</taxon>
        <taxon>malvids</taxon>
        <taxon>Brassicales</taxon>
        <taxon>Brassicaceae</taxon>
        <taxon>Brassiceae</taxon>
        <taxon>Brassica</taxon>
    </lineage>
</organism>
<comment type="caution">
    <text evidence="2">The sequence shown here is derived from an EMBL/GenBank/DDBJ whole genome shotgun (WGS) entry which is preliminary data.</text>
</comment>
<gene>
    <name evidence="2" type="ORF">F2Q69_00021087</name>
    <name evidence="1" type="ORF">F2Q70_00023028</name>
</gene>
<sequence>MQHISMEFVPSCSKDVFLGTHFVNEAKDLLLPMAHSIEKEVKTVTIFEPNNIRIMLHHFLDLLNDTILYCLEESLVETRILLLSGVEVRYLLADTV</sequence>
<evidence type="ECO:0000313" key="1">
    <source>
        <dbReference type="EMBL" id="KAF2547385.1"/>
    </source>
</evidence>
<reference evidence="1" key="2">
    <citation type="submission" date="2019-12" db="EMBL/GenBank/DDBJ databases">
        <title>Genome sequencing and annotation of Brassica cretica.</title>
        <authorList>
            <person name="Studholme D.J."/>
            <person name="Sarris P.F."/>
        </authorList>
    </citation>
    <scope>NUCLEOTIDE SEQUENCE</scope>
    <source>
        <strain evidence="1">PFS-102/07</strain>
        <tissue evidence="1">Leaf</tissue>
    </source>
</reference>